<evidence type="ECO:0000313" key="10">
    <source>
        <dbReference type="EMBL" id="SFQ37921.1"/>
    </source>
</evidence>
<evidence type="ECO:0000256" key="7">
    <source>
        <dbReference type="ARBA" id="ARBA00037355"/>
    </source>
</evidence>
<accession>A0A1I5Y106</accession>
<keyword evidence="4 8" id="KW-0812">Transmembrane</keyword>
<evidence type="ECO:0000256" key="4">
    <source>
        <dbReference type="ARBA" id="ARBA00022692"/>
    </source>
</evidence>
<dbReference type="AlphaFoldDB" id="A0A1I5Y106"/>
<dbReference type="CDD" id="cd06259">
    <property type="entry name" value="YdcF-like"/>
    <property type="match status" value="1"/>
</dbReference>
<dbReference type="Pfam" id="PF02698">
    <property type="entry name" value="DUF218"/>
    <property type="match status" value="1"/>
</dbReference>
<sequence>MRYTLEISLQNPYDITRYVKILVKGVIAAFFLIVGGILICNIWIVISTSGRNYYDIDKLPSNDVALVLGTSKYVYKGKENLFFKLRMEAAARLYKEGKVKFLILSGNHDSVFYNEPADMKKSLLALGIPEEAMVLDFAGYRTYDSIIRCKEIFKQSRFTIISQPTHNARALFLAKELGVDAVAFAAQDVPGGYSFRTYLREYLARPKAILDVYLLDRSRYESKRASPVQQRIIHYK</sequence>
<dbReference type="InterPro" id="IPR003848">
    <property type="entry name" value="DUF218"/>
</dbReference>
<reference evidence="10 11" key="1">
    <citation type="submission" date="2016-10" db="EMBL/GenBank/DDBJ databases">
        <authorList>
            <person name="de Groot N.N."/>
        </authorList>
    </citation>
    <scope>NUCLEOTIDE SEQUENCE [LARGE SCALE GENOMIC DNA]</scope>
    <source>
        <strain evidence="11">E92,LMG 26720,CCM 7988</strain>
    </source>
</reference>
<dbReference type="PANTHER" id="PTHR30336:SF0">
    <property type="entry name" value="PROTEIN SANA"/>
    <property type="match status" value="1"/>
</dbReference>
<proteinExistence type="predicted"/>
<keyword evidence="11" id="KW-1185">Reference proteome</keyword>
<protein>
    <submittedName>
        <fullName evidence="10">SanA protein</fullName>
    </submittedName>
</protein>
<dbReference type="Proteomes" id="UP000199306">
    <property type="component" value="Unassembled WGS sequence"/>
</dbReference>
<keyword evidence="2" id="KW-1003">Cell membrane</keyword>
<comment type="function">
    <text evidence="7">Participates in the barrier function of the cell envelope.</text>
</comment>
<keyword evidence="5 8" id="KW-1133">Transmembrane helix</keyword>
<feature type="transmembrane region" description="Helical" evidence="8">
    <location>
        <begin position="21"/>
        <end position="46"/>
    </location>
</feature>
<name>A0A1I5Y106_9BACT</name>
<gene>
    <name evidence="10" type="ORF">SAMN04515674_11695</name>
</gene>
<dbReference type="OrthoDB" id="9782395at2"/>
<evidence type="ECO:0000256" key="2">
    <source>
        <dbReference type="ARBA" id="ARBA00022475"/>
    </source>
</evidence>
<dbReference type="STRING" id="1079859.SAMN04515674_11695"/>
<dbReference type="InterPro" id="IPR051599">
    <property type="entry name" value="Cell_Envelope_Assoc"/>
</dbReference>
<comment type="subcellular location">
    <subcellularLocation>
        <location evidence="1">Cell inner membrane</location>
        <topology evidence="1">Single-pass membrane protein</topology>
    </subcellularLocation>
</comment>
<evidence type="ECO:0000256" key="5">
    <source>
        <dbReference type="ARBA" id="ARBA00022989"/>
    </source>
</evidence>
<dbReference type="GO" id="GO:0005886">
    <property type="term" value="C:plasma membrane"/>
    <property type="evidence" value="ECO:0007669"/>
    <property type="project" value="UniProtKB-SubCell"/>
</dbReference>
<keyword evidence="3" id="KW-0997">Cell inner membrane</keyword>
<evidence type="ECO:0000313" key="11">
    <source>
        <dbReference type="Proteomes" id="UP000199306"/>
    </source>
</evidence>
<evidence type="ECO:0000256" key="3">
    <source>
        <dbReference type="ARBA" id="ARBA00022519"/>
    </source>
</evidence>
<dbReference type="EMBL" id="FOXH01000016">
    <property type="protein sequence ID" value="SFQ37921.1"/>
    <property type="molecule type" value="Genomic_DNA"/>
</dbReference>
<organism evidence="10 11">
    <name type="scientific">Pseudarcicella hirudinis</name>
    <dbReference type="NCBI Taxonomy" id="1079859"/>
    <lineage>
        <taxon>Bacteria</taxon>
        <taxon>Pseudomonadati</taxon>
        <taxon>Bacteroidota</taxon>
        <taxon>Cytophagia</taxon>
        <taxon>Cytophagales</taxon>
        <taxon>Flectobacillaceae</taxon>
        <taxon>Pseudarcicella</taxon>
    </lineage>
</organism>
<feature type="domain" description="DUF218" evidence="9">
    <location>
        <begin position="63"/>
        <end position="203"/>
    </location>
</feature>
<dbReference type="PANTHER" id="PTHR30336">
    <property type="entry name" value="INNER MEMBRANE PROTEIN, PROBABLE PERMEASE"/>
    <property type="match status" value="1"/>
</dbReference>
<keyword evidence="6 8" id="KW-0472">Membrane</keyword>
<evidence type="ECO:0000259" key="9">
    <source>
        <dbReference type="Pfam" id="PF02698"/>
    </source>
</evidence>
<evidence type="ECO:0000256" key="1">
    <source>
        <dbReference type="ARBA" id="ARBA00004377"/>
    </source>
</evidence>
<evidence type="ECO:0000256" key="8">
    <source>
        <dbReference type="SAM" id="Phobius"/>
    </source>
</evidence>
<evidence type="ECO:0000256" key="6">
    <source>
        <dbReference type="ARBA" id="ARBA00023136"/>
    </source>
</evidence>
<dbReference type="RefSeq" id="WP_092019220.1">
    <property type="nucleotide sequence ID" value="NZ_FOXH01000016.1"/>
</dbReference>